<dbReference type="GO" id="GO:0009898">
    <property type="term" value="C:cytoplasmic side of plasma membrane"/>
    <property type="evidence" value="ECO:0007669"/>
    <property type="project" value="TreeGrafter"/>
</dbReference>
<comment type="caution">
    <text evidence="3">The sequence shown here is derived from an EMBL/GenBank/DDBJ whole genome shotgun (WGS) entry which is preliminary data.</text>
</comment>
<reference evidence="3 4" key="1">
    <citation type="journal article" date="2011" name="J. Bacteriol.">
        <title>Draft genome sequence of Sporolactobacillus inulinus strain CASD, an efficient D-lactic acid-producing bacterium with high-concentration lactate tolerance capability.</title>
        <authorList>
            <person name="Yu B."/>
            <person name="Su F."/>
            <person name="Wang L."/>
            <person name="Xu K."/>
            <person name="Zhao B."/>
            <person name="Xu P."/>
        </authorList>
    </citation>
    <scope>NUCLEOTIDE SEQUENCE [LARGE SCALE GENOMIC DNA]</scope>
    <source>
        <strain evidence="3 4">CASD</strain>
    </source>
</reference>
<dbReference type="InterPro" id="IPR027417">
    <property type="entry name" value="P-loop_NTPase"/>
</dbReference>
<dbReference type="InterPro" id="IPR033756">
    <property type="entry name" value="YlxH/NBP35"/>
</dbReference>
<protein>
    <recommendedName>
        <fullName evidence="5">Cobyrinic acid a,c-diamide synthase</fullName>
    </recommendedName>
</protein>
<dbReference type="PANTHER" id="PTHR43384">
    <property type="entry name" value="SEPTUM SITE-DETERMINING PROTEIN MIND HOMOLOG, CHLOROPLASTIC-RELATED"/>
    <property type="match status" value="1"/>
</dbReference>
<dbReference type="SUPFAM" id="SSF52540">
    <property type="entry name" value="P-loop containing nucleoside triphosphate hydrolases"/>
    <property type="match status" value="1"/>
</dbReference>
<dbReference type="RefSeq" id="WP_010025564.1">
    <property type="nucleotide sequence ID" value="NZ_AFVQ02000052.1"/>
</dbReference>
<gene>
    <name evidence="3" type="ORF">SINU_04455</name>
</gene>
<dbReference type="Pfam" id="PF10609">
    <property type="entry name" value="ParA"/>
    <property type="match status" value="1"/>
</dbReference>
<proteinExistence type="predicted"/>
<dbReference type="InterPro" id="IPR025501">
    <property type="entry name" value="MinD_FleN"/>
</dbReference>
<evidence type="ECO:0008006" key="5">
    <source>
        <dbReference type="Google" id="ProtNLM"/>
    </source>
</evidence>
<sequence>MVNDQAENLRMRIFHEKRETKTAQVIGIASGKGGVGKSVFCVNFSWALGELGKKVLIIDLDVGMGNIEQLMGQAAHFNIVDALQHQSSFQKVCVQVSSQVSFIAGGTGLGSLFRLNPEYLNQFIVQLQIARAQYDFILFDFGAGASEDLLHFLLAVDRMILVTTPEPPAIADSYSLMKLVYSIKQDLQIMAVVNQTLDRREGMKTWRRLSSTSARFLGASPSWLASLQKDDELSQSVRRQKPCMRSFPNASYSVQMRLLARSFLLQSGQKVFTAHERTFGEKVRKYLALIGRHQG</sequence>
<dbReference type="GO" id="GO:0051782">
    <property type="term" value="P:negative regulation of cell division"/>
    <property type="evidence" value="ECO:0007669"/>
    <property type="project" value="TreeGrafter"/>
</dbReference>
<evidence type="ECO:0000313" key="3">
    <source>
        <dbReference type="EMBL" id="KLI03137.1"/>
    </source>
</evidence>
<dbReference type="OrthoDB" id="9816297at2"/>
<accession>A0A0U1QQR2</accession>
<keyword evidence="2" id="KW-0067">ATP-binding</keyword>
<dbReference type="GO" id="GO:0005829">
    <property type="term" value="C:cytosol"/>
    <property type="evidence" value="ECO:0007669"/>
    <property type="project" value="TreeGrafter"/>
</dbReference>
<dbReference type="GO" id="GO:0016887">
    <property type="term" value="F:ATP hydrolysis activity"/>
    <property type="evidence" value="ECO:0007669"/>
    <property type="project" value="TreeGrafter"/>
</dbReference>
<dbReference type="EMBL" id="AFVQ02000052">
    <property type="protein sequence ID" value="KLI03137.1"/>
    <property type="molecule type" value="Genomic_DNA"/>
</dbReference>
<dbReference type="PANTHER" id="PTHR43384:SF4">
    <property type="entry name" value="CELLULOSE BIOSYNTHESIS PROTEIN BCSQ-RELATED"/>
    <property type="match status" value="1"/>
</dbReference>
<organism evidence="3 4">
    <name type="scientific">Sporolactobacillus inulinus CASD</name>
    <dbReference type="NCBI Taxonomy" id="1069536"/>
    <lineage>
        <taxon>Bacteria</taxon>
        <taxon>Bacillati</taxon>
        <taxon>Bacillota</taxon>
        <taxon>Bacilli</taxon>
        <taxon>Bacillales</taxon>
        <taxon>Sporolactobacillaceae</taxon>
        <taxon>Sporolactobacillus</taxon>
    </lineage>
</organism>
<dbReference type="STRING" id="1069536.SINU_04455"/>
<dbReference type="GO" id="GO:0005524">
    <property type="term" value="F:ATP binding"/>
    <property type="evidence" value="ECO:0007669"/>
    <property type="project" value="UniProtKB-KW"/>
</dbReference>
<dbReference type="PIRSF" id="PIRSF003092">
    <property type="entry name" value="MinD"/>
    <property type="match status" value="1"/>
</dbReference>
<evidence type="ECO:0000256" key="2">
    <source>
        <dbReference type="ARBA" id="ARBA00022840"/>
    </source>
</evidence>
<dbReference type="Proteomes" id="UP000035553">
    <property type="component" value="Unassembled WGS sequence"/>
</dbReference>
<dbReference type="InterPro" id="IPR050625">
    <property type="entry name" value="ParA/MinD_ATPase"/>
</dbReference>
<dbReference type="AlphaFoldDB" id="A0A0U1QQR2"/>
<name>A0A0U1QQR2_9BACL</name>
<dbReference type="Gene3D" id="3.40.50.300">
    <property type="entry name" value="P-loop containing nucleotide triphosphate hydrolases"/>
    <property type="match status" value="1"/>
</dbReference>
<keyword evidence="4" id="KW-1185">Reference proteome</keyword>
<evidence type="ECO:0000256" key="1">
    <source>
        <dbReference type="ARBA" id="ARBA00022741"/>
    </source>
</evidence>
<evidence type="ECO:0000313" key="4">
    <source>
        <dbReference type="Proteomes" id="UP000035553"/>
    </source>
</evidence>
<keyword evidence="1" id="KW-0547">Nucleotide-binding</keyword>